<evidence type="ECO:0000256" key="7">
    <source>
        <dbReference type="HAMAP-Rule" id="MF_00009"/>
    </source>
</evidence>
<dbReference type="NCBIfam" id="TIGR00043">
    <property type="entry name" value="rRNA maturation RNase YbeY"/>
    <property type="match status" value="1"/>
</dbReference>
<evidence type="ECO:0000256" key="2">
    <source>
        <dbReference type="ARBA" id="ARBA00022722"/>
    </source>
</evidence>
<dbReference type="GO" id="GO:0004222">
    <property type="term" value="F:metalloendopeptidase activity"/>
    <property type="evidence" value="ECO:0007669"/>
    <property type="project" value="InterPro"/>
</dbReference>
<protein>
    <recommendedName>
        <fullName evidence="7">Endoribonuclease YbeY</fullName>
        <ecNumber evidence="7">3.1.-.-</ecNumber>
    </recommendedName>
</protein>
<dbReference type="PANTHER" id="PTHR46986">
    <property type="entry name" value="ENDORIBONUCLEASE YBEY, CHLOROPLASTIC"/>
    <property type="match status" value="1"/>
</dbReference>
<dbReference type="RefSeq" id="WP_060685021.1">
    <property type="nucleotide sequence ID" value="NZ_BQKE01000001.1"/>
</dbReference>
<name>A0AAN4VT10_9BACT</name>
<gene>
    <name evidence="7 8" type="primary">ybeY</name>
    <name evidence="8" type="ORF">PEDI_00030</name>
</gene>
<evidence type="ECO:0000256" key="5">
    <source>
        <dbReference type="ARBA" id="ARBA00022801"/>
    </source>
</evidence>
<dbReference type="GO" id="GO:0008270">
    <property type="term" value="F:zinc ion binding"/>
    <property type="evidence" value="ECO:0007669"/>
    <property type="project" value="UniProtKB-UniRule"/>
</dbReference>
<organism evidence="8 9">
    <name type="scientific">Persicobacter diffluens</name>
    <dbReference type="NCBI Taxonomy" id="981"/>
    <lineage>
        <taxon>Bacteria</taxon>
        <taxon>Pseudomonadati</taxon>
        <taxon>Bacteroidota</taxon>
        <taxon>Cytophagia</taxon>
        <taxon>Cytophagales</taxon>
        <taxon>Persicobacteraceae</taxon>
        <taxon>Persicobacter</taxon>
    </lineage>
</organism>
<dbReference type="GO" id="GO:0004521">
    <property type="term" value="F:RNA endonuclease activity"/>
    <property type="evidence" value="ECO:0007669"/>
    <property type="project" value="UniProtKB-UniRule"/>
</dbReference>
<reference evidence="8 9" key="1">
    <citation type="submission" date="2021-12" db="EMBL/GenBank/DDBJ databases">
        <title>Genome sequencing of bacteria with rrn-lacking chromosome and rrn-plasmid.</title>
        <authorList>
            <person name="Anda M."/>
            <person name="Iwasaki W."/>
        </authorList>
    </citation>
    <scope>NUCLEOTIDE SEQUENCE [LARGE SCALE GENOMIC DNA]</scope>
    <source>
        <strain evidence="8 9">NBRC 15940</strain>
    </source>
</reference>
<evidence type="ECO:0000256" key="1">
    <source>
        <dbReference type="ARBA" id="ARBA00010875"/>
    </source>
</evidence>
<proteinExistence type="inferred from homology"/>
<keyword evidence="5 7" id="KW-0378">Hydrolase</keyword>
<evidence type="ECO:0000313" key="8">
    <source>
        <dbReference type="EMBL" id="GJM59451.1"/>
    </source>
</evidence>
<evidence type="ECO:0000256" key="3">
    <source>
        <dbReference type="ARBA" id="ARBA00022723"/>
    </source>
</evidence>
<keyword evidence="6 7" id="KW-0862">Zinc</keyword>
<feature type="binding site" evidence="7">
    <location>
        <position position="120"/>
    </location>
    <ligand>
        <name>Zn(2+)</name>
        <dbReference type="ChEBI" id="CHEBI:29105"/>
        <note>catalytic</note>
    </ligand>
</feature>
<comment type="cofactor">
    <cofactor evidence="7">
        <name>Zn(2+)</name>
        <dbReference type="ChEBI" id="CHEBI:29105"/>
    </cofactor>
    <text evidence="7">Binds 1 zinc ion.</text>
</comment>
<dbReference type="Proteomes" id="UP001310022">
    <property type="component" value="Unassembled WGS sequence"/>
</dbReference>
<dbReference type="SUPFAM" id="SSF55486">
    <property type="entry name" value="Metalloproteases ('zincins'), catalytic domain"/>
    <property type="match status" value="1"/>
</dbReference>
<evidence type="ECO:0000256" key="4">
    <source>
        <dbReference type="ARBA" id="ARBA00022759"/>
    </source>
</evidence>
<dbReference type="HAMAP" id="MF_00009">
    <property type="entry name" value="Endoribonucl_YbeY"/>
    <property type="match status" value="1"/>
</dbReference>
<keyword evidence="4 7" id="KW-0255">Endonuclease</keyword>
<dbReference type="Gene3D" id="3.40.390.30">
    <property type="entry name" value="Metalloproteases ('zincins'), catalytic domain"/>
    <property type="match status" value="1"/>
</dbReference>
<keyword evidence="2 7" id="KW-0540">Nuclease</keyword>
<keyword evidence="9" id="KW-1185">Reference proteome</keyword>
<feature type="binding site" evidence="7">
    <location>
        <position position="110"/>
    </location>
    <ligand>
        <name>Zn(2+)</name>
        <dbReference type="ChEBI" id="CHEBI:29105"/>
        <note>catalytic</note>
    </ligand>
</feature>
<dbReference type="EMBL" id="BQKE01000001">
    <property type="protein sequence ID" value="GJM59451.1"/>
    <property type="molecule type" value="Genomic_DNA"/>
</dbReference>
<evidence type="ECO:0000256" key="6">
    <source>
        <dbReference type="ARBA" id="ARBA00022833"/>
    </source>
</evidence>
<dbReference type="EC" id="3.1.-.-" evidence="7"/>
<keyword evidence="7" id="KW-0963">Cytoplasm</keyword>
<evidence type="ECO:0000313" key="9">
    <source>
        <dbReference type="Proteomes" id="UP001310022"/>
    </source>
</evidence>
<keyword evidence="7" id="KW-0698">rRNA processing</keyword>
<comment type="function">
    <text evidence="7">Single strand-specific metallo-endoribonuclease involved in late-stage 70S ribosome quality control and in maturation of the 3' terminus of the 16S rRNA.</text>
</comment>
<accession>A0AAN4VT10</accession>
<keyword evidence="3 7" id="KW-0479">Metal-binding</keyword>
<feature type="binding site" evidence="7">
    <location>
        <position position="114"/>
    </location>
    <ligand>
        <name>Zn(2+)</name>
        <dbReference type="ChEBI" id="CHEBI:29105"/>
        <note>catalytic</note>
    </ligand>
</feature>
<comment type="caution">
    <text evidence="8">The sequence shown here is derived from an EMBL/GenBank/DDBJ whole genome shotgun (WGS) entry which is preliminary data.</text>
</comment>
<dbReference type="PANTHER" id="PTHR46986:SF1">
    <property type="entry name" value="ENDORIBONUCLEASE YBEY, CHLOROPLASTIC"/>
    <property type="match status" value="1"/>
</dbReference>
<dbReference type="InterPro" id="IPR023091">
    <property type="entry name" value="MetalPrtase_cat_dom_sf_prd"/>
</dbReference>
<sequence>MEDQINFFTEDVEFDVDQLISSRAWINQVIENEGFELEEINFIFCSDEYLYKINVEYLNHDTYTDIITFDNSETPGFIESDIFVSVERIKDNALSLNVPFEQELKRVIIHGVLHLLGYKDKTDEEAATMRAKENEAIALFEDSFA</sequence>
<dbReference type="AlphaFoldDB" id="A0AAN4VT10"/>
<dbReference type="GO" id="GO:0005737">
    <property type="term" value="C:cytoplasm"/>
    <property type="evidence" value="ECO:0007669"/>
    <property type="project" value="UniProtKB-SubCell"/>
</dbReference>
<dbReference type="Pfam" id="PF02130">
    <property type="entry name" value="YbeY"/>
    <property type="match status" value="1"/>
</dbReference>
<dbReference type="GO" id="GO:0006364">
    <property type="term" value="P:rRNA processing"/>
    <property type="evidence" value="ECO:0007669"/>
    <property type="project" value="UniProtKB-UniRule"/>
</dbReference>
<comment type="similarity">
    <text evidence="1 7">Belongs to the endoribonuclease YbeY family.</text>
</comment>
<dbReference type="InterPro" id="IPR020549">
    <property type="entry name" value="YbeY_CS"/>
</dbReference>
<comment type="subcellular location">
    <subcellularLocation>
        <location evidence="7">Cytoplasm</location>
    </subcellularLocation>
</comment>
<dbReference type="InterPro" id="IPR002036">
    <property type="entry name" value="YbeY"/>
</dbReference>
<dbReference type="PROSITE" id="PS01306">
    <property type="entry name" value="UPF0054"/>
    <property type="match status" value="1"/>
</dbReference>
<keyword evidence="7" id="KW-0690">Ribosome biogenesis</keyword>